<sequence length="62" mass="7339">MRCCTRLWQFDTCQAQQRIWLEPEFWGSSWNSSRRVLTESGGRWKIQKVVRRAGCFCSTPSP</sequence>
<accession>A0A812UM32</accession>
<evidence type="ECO:0000313" key="2">
    <source>
        <dbReference type="Proteomes" id="UP000604046"/>
    </source>
</evidence>
<protein>
    <submittedName>
        <fullName evidence="1">Uncharacterized protein</fullName>
    </submittedName>
</protein>
<keyword evidence="2" id="KW-1185">Reference proteome</keyword>
<reference evidence="1" key="1">
    <citation type="submission" date="2021-02" db="EMBL/GenBank/DDBJ databases">
        <authorList>
            <person name="Dougan E. K."/>
            <person name="Rhodes N."/>
            <person name="Thang M."/>
            <person name="Chan C."/>
        </authorList>
    </citation>
    <scope>NUCLEOTIDE SEQUENCE</scope>
</reference>
<name>A0A812UM32_9DINO</name>
<comment type="caution">
    <text evidence="1">The sequence shown here is derived from an EMBL/GenBank/DDBJ whole genome shotgun (WGS) entry which is preliminary data.</text>
</comment>
<evidence type="ECO:0000313" key="1">
    <source>
        <dbReference type="EMBL" id="CAE7570312.1"/>
    </source>
</evidence>
<organism evidence="1 2">
    <name type="scientific">Symbiodinium natans</name>
    <dbReference type="NCBI Taxonomy" id="878477"/>
    <lineage>
        <taxon>Eukaryota</taxon>
        <taxon>Sar</taxon>
        <taxon>Alveolata</taxon>
        <taxon>Dinophyceae</taxon>
        <taxon>Suessiales</taxon>
        <taxon>Symbiodiniaceae</taxon>
        <taxon>Symbiodinium</taxon>
    </lineage>
</organism>
<dbReference type="EMBL" id="CAJNDS010002712">
    <property type="protein sequence ID" value="CAE7570312.1"/>
    <property type="molecule type" value="Genomic_DNA"/>
</dbReference>
<dbReference type="AlphaFoldDB" id="A0A812UM32"/>
<proteinExistence type="predicted"/>
<dbReference type="Proteomes" id="UP000604046">
    <property type="component" value="Unassembled WGS sequence"/>
</dbReference>
<gene>
    <name evidence="1" type="ORF">SNAT2548_LOCUS32453</name>
</gene>